<dbReference type="AlphaFoldDB" id="A0A8T1HSU1"/>
<dbReference type="PANTHER" id="PTHR34876">
    <property type="match status" value="1"/>
</dbReference>
<dbReference type="PRINTS" id="PR00733">
    <property type="entry name" value="GLHYDRLASE6"/>
</dbReference>
<feature type="compositionally biased region" description="Polar residues" evidence="1">
    <location>
        <begin position="350"/>
        <end position="371"/>
    </location>
</feature>
<dbReference type="InterPro" id="IPR016288">
    <property type="entry name" value="Beta_cellobiohydrolase"/>
</dbReference>
<organism evidence="3 4">
    <name type="scientific">Phytophthora cactorum</name>
    <dbReference type="NCBI Taxonomy" id="29920"/>
    <lineage>
        <taxon>Eukaryota</taxon>
        <taxon>Sar</taxon>
        <taxon>Stramenopiles</taxon>
        <taxon>Oomycota</taxon>
        <taxon>Peronosporomycetes</taxon>
        <taxon>Peronosporales</taxon>
        <taxon>Peronosporaceae</taxon>
        <taxon>Phytophthora</taxon>
    </lineage>
</organism>
<keyword evidence="2" id="KW-0732">Signal</keyword>
<proteinExistence type="predicted"/>
<feature type="chain" id="PRO_5035877632" description="Glycoside hydrolase superfamily" evidence="2">
    <location>
        <begin position="26"/>
        <end position="416"/>
    </location>
</feature>
<reference evidence="3" key="1">
    <citation type="submission" date="2018-05" db="EMBL/GenBank/DDBJ databases">
        <title>Effector identification in a new, highly contiguous assembly of the strawberry crown rot pathogen Phytophthora cactorum.</title>
        <authorList>
            <person name="Armitage A.D."/>
            <person name="Nellist C.F."/>
            <person name="Bates H."/>
            <person name="Vickerstaff R.J."/>
            <person name="Harrison R.J."/>
        </authorList>
    </citation>
    <scope>NUCLEOTIDE SEQUENCE</scope>
    <source>
        <strain evidence="3">P421</strain>
    </source>
</reference>
<feature type="compositionally biased region" description="Low complexity" evidence="1">
    <location>
        <begin position="372"/>
        <end position="404"/>
    </location>
</feature>
<protein>
    <recommendedName>
        <fullName evidence="5">Glycoside hydrolase superfamily</fullName>
    </recommendedName>
</protein>
<gene>
    <name evidence="3" type="ORF">PC129_g14929</name>
</gene>
<dbReference type="VEuPathDB" id="FungiDB:PC110_g19280"/>
<dbReference type="Proteomes" id="UP000760860">
    <property type="component" value="Unassembled WGS sequence"/>
</dbReference>
<dbReference type="PANTHER" id="PTHR34876:SF4">
    <property type="entry name" value="1,4-BETA-D-GLUCAN CELLOBIOHYDROLASE C-RELATED"/>
    <property type="match status" value="1"/>
</dbReference>
<dbReference type="GO" id="GO:0004553">
    <property type="term" value="F:hydrolase activity, hydrolyzing O-glycosyl compounds"/>
    <property type="evidence" value="ECO:0007669"/>
    <property type="project" value="InterPro"/>
</dbReference>
<sequence>MTKILRSAAAVASLALSMSAINVGAEELCSIAPLSYATAKTDYPDLAFAISAVEEYSIAAWYTDRLSTTDRAKMLKELTTKCSEDSRMTIVVYGIPNKDCNAGYSSGGAVSSTADYKAFLSDLTTAVGDRKVLYVVEPDALGLLAEDGGCGSKAGYLENLKVAIKALSANANAELYVDVGYWTLEYEAQRSKVVTIMKELAASGTLKGSTDMTCIADTSRNYVAPTTTDWCNVLAAGIGAPPTSETNVSNLDYFMWIKPPGESDGTCNGGPAAGLFFQTAFQKLWDQGYFVNKRGMNTIAEGGTDTTSSQTTSSQTTDSSASQTTDGSEAQTTDGSEAQTTDGSAPAAQDTGSATDTPDTTSSQVTESSAYQDTESSASQTTEATTDPPTEPPAATTEAPVAQTNNCKVKRRFRKL</sequence>
<evidence type="ECO:0000256" key="2">
    <source>
        <dbReference type="SAM" id="SignalP"/>
    </source>
</evidence>
<accession>A0A8T1HSU1</accession>
<dbReference type="Pfam" id="PF01341">
    <property type="entry name" value="Glyco_hydro_6"/>
    <property type="match status" value="1"/>
</dbReference>
<feature type="region of interest" description="Disordered" evidence="1">
    <location>
        <begin position="301"/>
        <end position="416"/>
    </location>
</feature>
<dbReference type="Gene3D" id="3.20.20.40">
    <property type="entry name" value="1, 4-beta cellobiohydrolase"/>
    <property type="match status" value="2"/>
</dbReference>
<dbReference type="GO" id="GO:0030245">
    <property type="term" value="P:cellulose catabolic process"/>
    <property type="evidence" value="ECO:0007669"/>
    <property type="project" value="InterPro"/>
</dbReference>
<dbReference type="EMBL" id="RCMV01000665">
    <property type="protein sequence ID" value="KAG3214152.1"/>
    <property type="molecule type" value="Genomic_DNA"/>
</dbReference>
<dbReference type="InterPro" id="IPR036434">
    <property type="entry name" value="Beta_cellobiohydrolase_sf"/>
</dbReference>
<dbReference type="SUPFAM" id="SSF51989">
    <property type="entry name" value="Glycosyl hydrolases family 6, cellulases"/>
    <property type="match status" value="1"/>
</dbReference>
<evidence type="ECO:0000313" key="4">
    <source>
        <dbReference type="Proteomes" id="UP000760860"/>
    </source>
</evidence>
<feature type="compositionally biased region" description="Polar residues" evidence="1">
    <location>
        <begin position="329"/>
        <end position="343"/>
    </location>
</feature>
<feature type="signal peptide" evidence="2">
    <location>
        <begin position="1"/>
        <end position="25"/>
    </location>
</feature>
<evidence type="ECO:0008006" key="5">
    <source>
        <dbReference type="Google" id="ProtNLM"/>
    </source>
</evidence>
<evidence type="ECO:0000313" key="3">
    <source>
        <dbReference type="EMBL" id="KAG3214152.1"/>
    </source>
</evidence>
<name>A0A8T1HSU1_9STRA</name>
<feature type="compositionally biased region" description="Low complexity" evidence="1">
    <location>
        <begin position="302"/>
        <end position="328"/>
    </location>
</feature>
<comment type="caution">
    <text evidence="3">The sequence shown here is derived from an EMBL/GenBank/DDBJ whole genome shotgun (WGS) entry which is preliminary data.</text>
</comment>
<evidence type="ECO:0000256" key="1">
    <source>
        <dbReference type="SAM" id="MobiDB-lite"/>
    </source>
</evidence>